<comment type="caution">
    <text evidence="1">The sequence shown here is derived from an EMBL/GenBank/DDBJ whole genome shotgun (WGS) entry which is preliminary data.</text>
</comment>
<dbReference type="AlphaFoldDB" id="A0A8K2ABU6"/>
<sequence>MDIPSGEITLLNRLENAILERLNVLVDMGARVEAQPANEESGRPVPKGLLTVAYVRSRWSRPKDRRDPVQDEELQFQISWRLRDLRSHQETYKLTRATKWLLTGWVPDECLDAGFYPLDAELVEQDEQGYWRFYMMFGLLIRSV</sequence>
<dbReference type="InterPro" id="IPR038042">
    <property type="entry name" value="Gp37-like"/>
</dbReference>
<organism evidence="1 2">
    <name type="scientific">Petrachloros mirabilis ULC683</name>
    <dbReference type="NCBI Taxonomy" id="2781853"/>
    <lineage>
        <taxon>Bacteria</taxon>
        <taxon>Bacillati</taxon>
        <taxon>Cyanobacteriota</taxon>
        <taxon>Cyanophyceae</taxon>
        <taxon>Synechococcales</taxon>
        <taxon>Petrachlorosaceae</taxon>
        <taxon>Petrachloros</taxon>
        <taxon>Petrachloros mirabilis</taxon>
    </lineage>
</organism>
<proteinExistence type="predicted"/>
<evidence type="ECO:0000313" key="1">
    <source>
        <dbReference type="EMBL" id="NCJ05204.1"/>
    </source>
</evidence>
<dbReference type="Gene3D" id="3.30.2000.10">
    <property type="entry name" value="Phage tail protein-like"/>
    <property type="match status" value="1"/>
</dbReference>
<name>A0A8K2ABU6_9CYAN</name>
<keyword evidence="2" id="KW-1185">Reference proteome</keyword>
<evidence type="ECO:0000313" key="2">
    <source>
        <dbReference type="Proteomes" id="UP000607397"/>
    </source>
</evidence>
<dbReference type="InterPro" id="IPR018602">
    <property type="entry name" value="Gp37/STM4215"/>
</dbReference>
<dbReference type="EMBL" id="WVIC01000002">
    <property type="protein sequence ID" value="NCJ05204.1"/>
    <property type="molecule type" value="Genomic_DNA"/>
</dbReference>
<gene>
    <name evidence="1" type="ORF">GS597_01445</name>
</gene>
<dbReference type="RefSeq" id="WP_161823684.1">
    <property type="nucleotide sequence ID" value="NZ_WVIC01000002.1"/>
</dbReference>
<reference evidence="1" key="1">
    <citation type="submission" date="2019-12" db="EMBL/GenBank/DDBJ databases">
        <title>High-Quality draft genome sequences of three cyanobacteria isolated from the limestone walls of the Old Cathedral of Coimbra.</title>
        <authorList>
            <person name="Tiago I."/>
            <person name="Soares F."/>
            <person name="Portugal A."/>
        </authorList>
    </citation>
    <scope>NUCLEOTIDE SEQUENCE [LARGE SCALE GENOMIC DNA]</scope>
    <source>
        <strain evidence="1">C</strain>
    </source>
</reference>
<accession>A0A8K2ABU6</accession>
<dbReference type="Pfam" id="PF09646">
    <property type="entry name" value="Gp37"/>
    <property type="match status" value="1"/>
</dbReference>
<dbReference type="Proteomes" id="UP000607397">
    <property type="component" value="Unassembled WGS sequence"/>
</dbReference>
<protein>
    <submittedName>
        <fullName evidence="1">Uncharacterized protein</fullName>
    </submittedName>
</protein>